<evidence type="ECO:0000259" key="5">
    <source>
        <dbReference type="PROSITE" id="PS50234"/>
    </source>
</evidence>
<name>A0A9J7L5V3_BRAFL</name>
<dbReference type="PANTHER" id="PTHR10166:SF66">
    <property type="entry name" value="VWFA AND CACHE DOMAIN-CONTAINING PROTEIN CG16868"/>
    <property type="match status" value="1"/>
</dbReference>
<dbReference type="SMART" id="SM00327">
    <property type="entry name" value="VWA"/>
    <property type="match status" value="1"/>
</dbReference>
<comment type="similarity">
    <text evidence="1">Belongs to the calcium channel subunit alpha-2/delta family.</text>
</comment>
<proteinExistence type="inferred from homology"/>
<gene>
    <name evidence="7" type="primary">LOC118415805</name>
</gene>
<evidence type="ECO:0000256" key="3">
    <source>
        <dbReference type="SAM" id="Phobius"/>
    </source>
</evidence>
<dbReference type="FunFam" id="3.30.450.20:FF:000024">
    <property type="entry name" value="VWFA and cache domain-containing protein 1"/>
    <property type="match status" value="1"/>
</dbReference>
<feature type="compositionally biased region" description="Polar residues" evidence="2">
    <location>
        <begin position="2601"/>
        <end position="2611"/>
    </location>
</feature>
<evidence type="ECO:0000256" key="4">
    <source>
        <dbReference type="SAM" id="SignalP"/>
    </source>
</evidence>
<sequence length="2797" mass="312630">MTTKVILIVFLAALPCLCLADLSTAPITTTWIPKVSRKMVKFAESQTGALQLVKAYDEKLNFTEIQIDGETQLHLMTQTAGDRLKKCREILERNKAEIEASHAQGPTGGAPASDCCDNLGQLEYDPRFLQQIVNDSCATFTAGNGDNTVRPNVYDTMKSNIHEMSGVTWQYYGAKLGEYHQFPKNDRSCEGNDHRFRNWYVGAASPKKKNVVIVMDVSGSMREPPGPEEQNRLNLAKQAALTVLETLTPRDWGGVVSFSARAEAPEGCLGDSLGEANPTNIGIMQDFINQRVPETITVYAEGFKKAFNMFHEAKNKKPEQFEDCYNIIIFLSDGSPTDTYFSLDDIVKGQDLMERSVHIFTYGLGASLQQASSGWANDPNNPFVRLPALEFLATLADQNNHQITGAVEWTNRYCTQGLYGSCFSTNRDPQGVGPWGRTEYIDDNEGDKLKTIMGSYYDFFPFSSDPEPTYSVPTNDEHLGLVINAAIPTIDTSGTFFGVTAVDISMDVVFREIANFNIGKYSYAFLVDREDGRVLIHRNLPKPMEWLSEPTFLGLEAMEEALRSREVTKILNGDSGDYYTMVKVPIARGNAQFDGAVTIEKAATFYYEPIPDTKYSVVLCLFEDDETIAIPTPVNPENGTDALYHRLDLLYMNNATGDTQFCSLYGEYATPDDSTIKFPPEAFTDPINYLNTLETFEDVVDIEMFINDFTGSWANPGLIDGIRTDVILSAEIEQYWRENGTESVWRYFGTENGVFRIFPGIITDKRYDPTRQTWYARALSRPDDYTFSRPVESPFGGGNMVTISRVIFHTKTEELLGVIAADITETYYYSMLYTEIPECLTDEYDCFLLDDSGYFMESLDNTTIYYLSTFNNNTRDMEHDHLTHRFPWLAKELIMRGEYLRSEWCNNYATQNSQLFYDTTGFIGLEVTTGPLCNQYALHPINSTNTFILTLHNRHTYNCDDRPITVGGNQVWDNSQNCSCNDICQTCSTEELQVCQCPCICDWNYESCTNEILRLLSDIPCPPPPEDLTARGPGPPYPPEPEVEECEEKCSAQSDNITCEALPHCVWCEELDFPVCTEICLTREKFPVSVFFPCVNLTELSRDEQEELKENLYLRVVQLLPNVTQEAINFPENVTDNAIEFTLQGEMNSPPPDESIALLRQQTSWRQNFTVGPHRDPAMFRSADPEDYTDLKITLYFNNVDFTTILSNDPTSDTRRNIVDQITELVNNTLSTEVSVTLDNIWMEQNYIPFTIDKPIDSPVLLLDEYKKLEEKVKNGHPQTIVTVEGTDYPPDHIRVEGSFYQLCPQSCDLGLSKDDCDDIPSCNWEDFIPPEDCSSNSYLVESFLLTAYFPCDDLTILPQWEQDQVMANFKVNVLSLVPGLADKAIHSVQILKDPNFIGSQISFTLQATMSDPYILDTYNLLKDAFNKVNRFTVGPNSNPTMYLAHGSGQNSLDYTDLRIVLKFRPGTDFDAVLQASPLTARDVITTQIRALASRTFITLVASTVSDMWLEEDIIPLMIHKAPASAVSLQQEADKLEPEVVAGRVRVTVDGRTYTAVSMETEGSFETICPRPCTDGTDEADCVKIPGCDWGDFDTPQVCSDNSLLADRIEIETLFPCADFESLSAPQQRELFRDFKNKLHAMLPGVPQKAIDINSFRIVDDDTITFVLQGTMQHATLQQYYNTIRQELEWARDFRIGTTANPNSYRSRGLDDYTNLRVQLIFNSTLDLDPMLANDLTLRGKIQVQMRNNLVTASITPAVLATLGDIWVERNVIPFTISKPADEPTGLLDEADKLRQTIAANSVFFNIDGARWRPVDMVVNGSFDVLCPQPCQDGTDRDSCTLIPGCDWADYDNPVTCLDDAYLIEHIDMSAYFPCLFVPVNLNGTSQLQQDVADSFLSSLRAALQNRGFQVPEKVIHAVQVGRDTIDFRIQSTMGYQNLTGLQNAIRDILSWDQEFTFDGFRSANPDDKFNNTVKFEISFEDQNGGDIDFDAVLESNFTLRDVLEQDIINFVSTTLGPSSVATLNLENIWIQSNYCTFSISVPLDQVDAIGAEALQIVSNIGNFIIHVGSLQIQAIKYETTESCDFCPPVCAPRDELACYEHTSCEWCVFEGSPHCGADCLLQEETKEELSVFFPCLPEVIDHQTEEQIQDSFRDEVLQLLRANFNGFNTSRNIFNVTITNRTVSFSLKSSMLQRITPDVISFLRNVSNWSGVTLRYNGNEYPVWDPTDYTDIKFFLRFDASHNFTEILSTSLDERRRLEDAVRAMVNRSVIPAELAPTVANIWAKDHVIPFTINKDPARKDTKMADIAAAFASSTVGVEILGSTVRPLDISYELGFYSICQYNCSTIPSQGECVAVPSCGWCTLNEGPGCGDDCYLVEWVDHFAFIPCNQTRDLTQVQRQQLVEQFRLEVAAILGSTDKIIRNVAISDSGISFELQATMQDRFLPEYEEKIRDAFELAANFTVGDVINPNLFRTRNPEDFTDMVVRMVFNGVDFDNLVSRYSVSESELHPKLKTALTNAGISQQYVNSSRILERGQDYIEFSISKPVDSNDNLTAEVEKLVTATNAGGIQLDLKPGWPVSTGVSYRGTFDSICVPALPQQPVTTNNPSGGSNPGVIPTTTPTNPSSVKPNNPGPVVNPGPNTGPPNGPWSPGDCCVCPANGTGAIAPLSYDPVAATGQLSSTDKVGMGVGIPVALAALAGLGALLMFFLKRKPDRPPTPIRRNVVAPAVESFETNIYSASMDDELSYQFGKKGAELHRFRDPNAVYGRLSSSWSPYPSTASSSSTMESSLSTPDVY</sequence>
<accession>A0A9J7L5V3</accession>
<dbReference type="PROSITE" id="PS50234">
    <property type="entry name" value="VWFA"/>
    <property type="match status" value="1"/>
</dbReference>
<dbReference type="OMA" id="RCTHQIN"/>
<dbReference type="GeneID" id="118415805"/>
<dbReference type="Pfam" id="PF13519">
    <property type="entry name" value="VWA_2"/>
    <property type="match status" value="1"/>
</dbReference>
<keyword evidence="3" id="KW-0472">Membrane</keyword>
<reference evidence="6" key="1">
    <citation type="journal article" date="2020" name="Nat. Ecol. Evol.">
        <title>Deeply conserved synteny resolves early events in vertebrate evolution.</title>
        <authorList>
            <person name="Simakov O."/>
            <person name="Marletaz F."/>
            <person name="Yue J.X."/>
            <person name="O'Connell B."/>
            <person name="Jenkins J."/>
            <person name="Brandt A."/>
            <person name="Calef R."/>
            <person name="Tung C.H."/>
            <person name="Huang T.K."/>
            <person name="Schmutz J."/>
            <person name="Satoh N."/>
            <person name="Yu J.K."/>
            <person name="Putnam N.H."/>
            <person name="Green R.E."/>
            <person name="Rokhsar D.S."/>
        </authorList>
    </citation>
    <scope>NUCLEOTIDE SEQUENCE [LARGE SCALE GENOMIC DNA]</scope>
    <source>
        <strain evidence="6">S238N-H82</strain>
    </source>
</reference>
<dbReference type="FunFam" id="3.30.450.20:FF:000531">
    <property type="entry name" value="Uncharacterized protein"/>
    <property type="match status" value="1"/>
</dbReference>
<dbReference type="OrthoDB" id="2150145at2759"/>
<reference evidence="7" key="2">
    <citation type="submission" date="2025-08" db="UniProtKB">
        <authorList>
            <consortium name="RefSeq"/>
        </authorList>
    </citation>
    <scope>IDENTIFICATION</scope>
    <source>
        <strain evidence="7">S238N-H82</strain>
        <tissue evidence="7">Testes</tissue>
    </source>
</reference>
<dbReference type="Gene3D" id="3.40.50.410">
    <property type="entry name" value="von Willebrand factor, type A domain"/>
    <property type="match status" value="1"/>
</dbReference>
<feature type="signal peptide" evidence="4">
    <location>
        <begin position="1"/>
        <end position="20"/>
    </location>
</feature>
<feature type="compositionally biased region" description="Pro residues" evidence="2">
    <location>
        <begin position="2632"/>
        <end position="2646"/>
    </location>
</feature>
<dbReference type="Gene3D" id="3.30.450.20">
    <property type="entry name" value="PAS domain"/>
    <property type="match status" value="2"/>
</dbReference>
<dbReference type="RefSeq" id="XP_035676527.1">
    <property type="nucleotide sequence ID" value="XM_035820634.1"/>
</dbReference>
<evidence type="ECO:0000313" key="6">
    <source>
        <dbReference type="Proteomes" id="UP000001554"/>
    </source>
</evidence>
<dbReference type="FunFam" id="3.40.50.410:FF:000149">
    <property type="entry name" value="Predicted protein"/>
    <property type="match status" value="1"/>
</dbReference>
<evidence type="ECO:0000256" key="1">
    <source>
        <dbReference type="ARBA" id="ARBA00007060"/>
    </source>
</evidence>
<evidence type="ECO:0000313" key="7">
    <source>
        <dbReference type="RefSeq" id="XP_035676527.1"/>
    </source>
</evidence>
<keyword evidence="3" id="KW-1133">Transmembrane helix</keyword>
<feature type="domain" description="VWFA" evidence="5">
    <location>
        <begin position="210"/>
        <end position="365"/>
    </location>
</feature>
<evidence type="ECO:0000256" key="2">
    <source>
        <dbReference type="SAM" id="MobiDB-lite"/>
    </source>
</evidence>
<dbReference type="PANTHER" id="PTHR10166">
    <property type="entry name" value="VOLTAGE-DEPENDENT CALCIUM CHANNEL SUBUNIT ALPHA-2/DELTA-RELATED"/>
    <property type="match status" value="1"/>
</dbReference>
<keyword evidence="4" id="KW-0732">Signal</keyword>
<dbReference type="InterPro" id="IPR002035">
    <property type="entry name" value="VWF_A"/>
</dbReference>
<dbReference type="InterPro" id="IPR036465">
    <property type="entry name" value="vWFA_dom_sf"/>
</dbReference>
<feature type="region of interest" description="Disordered" evidence="2">
    <location>
        <begin position="2601"/>
        <end position="2646"/>
    </location>
</feature>
<dbReference type="InterPro" id="IPR051173">
    <property type="entry name" value="Ca_channel_alpha-2/delta"/>
</dbReference>
<protein>
    <submittedName>
        <fullName evidence="7">Uncharacterized protein LOC118415805 isoform X1</fullName>
    </submittedName>
</protein>
<dbReference type="CDD" id="cd18773">
    <property type="entry name" value="PDC1_HK_sensor"/>
    <property type="match status" value="1"/>
</dbReference>
<dbReference type="GO" id="GO:0005891">
    <property type="term" value="C:voltage-gated calcium channel complex"/>
    <property type="evidence" value="ECO:0000318"/>
    <property type="project" value="GO_Central"/>
</dbReference>
<organism evidence="6 7">
    <name type="scientific">Branchiostoma floridae</name>
    <name type="common">Florida lancelet</name>
    <name type="synonym">Amphioxus</name>
    <dbReference type="NCBI Taxonomy" id="7739"/>
    <lineage>
        <taxon>Eukaryota</taxon>
        <taxon>Metazoa</taxon>
        <taxon>Chordata</taxon>
        <taxon>Cephalochordata</taxon>
        <taxon>Leptocardii</taxon>
        <taxon>Amphioxiformes</taxon>
        <taxon>Branchiostomatidae</taxon>
        <taxon>Branchiostoma</taxon>
    </lineage>
</organism>
<dbReference type="KEGG" id="bfo:118415805"/>
<keyword evidence="3" id="KW-0812">Transmembrane</keyword>
<keyword evidence="6" id="KW-1185">Reference proteome</keyword>
<dbReference type="GO" id="GO:0005245">
    <property type="term" value="F:voltage-gated calcium channel activity"/>
    <property type="evidence" value="ECO:0000318"/>
    <property type="project" value="GO_Central"/>
</dbReference>
<feature type="transmembrane region" description="Helical" evidence="3">
    <location>
        <begin position="2686"/>
        <end position="2710"/>
    </location>
</feature>
<feature type="region of interest" description="Disordered" evidence="2">
    <location>
        <begin position="2771"/>
        <end position="2797"/>
    </location>
</feature>
<dbReference type="SUPFAM" id="SSF53300">
    <property type="entry name" value="vWA-like"/>
    <property type="match status" value="1"/>
</dbReference>
<dbReference type="Proteomes" id="UP000001554">
    <property type="component" value="Chromosome 5"/>
</dbReference>
<feature type="chain" id="PRO_5039929822" evidence="4">
    <location>
        <begin position="21"/>
        <end position="2797"/>
    </location>
</feature>